<evidence type="ECO:0000256" key="1">
    <source>
        <dbReference type="SAM" id="MobiDB-lite"/>
    </source>
</evidence>
<feature type="compositionally biased region" description="Polar residues" evidence="1">
    <location>
        <begin position="1121"/>
        <end position="1133"/>
    </location>
</feature>
<feature type="compositionally biased region" description="Low complexity" evidence="1">
    <location>
        <begin position="937"/>
        <end position="950"/>
    </location>
</feature>
<gene>
    <name evidence="2" type="ORF">D9757_001673</name>
</gene>
<feature type="region of interest" description="Disordered" evidence="1">
    <location>
        <begin position="1397"/>
        <end position="1455"/>
    </location>
</feature>
<organism evidence="2 3">
    <name type="scientific">Collybiopsis confluens</name>
    <dbReference type="NCBI Taxonomy" id="2823264"/>
    <lineage>
        <taxon>Eukaryota</taxon>
        <taxon>Fungi</taxon>
        <taxon>Dikarya</taxon>
        <taxon>Basidiomycota</taxon>
        <taxon>Agaricomycotina</taxon>
        <taxon>Agaricomycetes</taxon>
        <taxon>Agaricomycetidae</taxon>
        <taxon>Agaricales</taxon>
        <taxon>Marasmiineae</taxon>
        <taxon>Omphalotaceae</taxon>
        <taxon>Collybiopsis</taxon>
    </lineage>
</organism>
<dbReference type="Proteomes" id="UP000518752">
    <property type="component" value="Unassembled WGS sequence"/>
</dbReference>
<feature type="compositionally biased region" description="Polar residues" evidence="1">
    <location>
        <begin position="835"/>
        <end position="846"/>
    </location>
</feature>
<feature type="compositionally biased region" description="Basic and acidic residues" evidence="1">
    <location>
        <begin position="528"/>
        <end position="552"/>
    </location>
</feature>
<sequence length="1517" mass="163635">MASSATNARVNSPTTKPAAAIRSARNGAGSIARAPPPSKNSSDFAPPSTSAFQSSGSAGKPPVRPENPIFPDANHQRAPSFDRVFHPRHHLPFVQLQRPLPLASPDRALYLPLLREPDNKVLNTNSTPSVPSRRFNSLSLSPRPARTTQPRVHPSPSAPTKPTGSPKPRDLTMERKSEHSAPTPAQVLDFSTLNFEVLGQCSPIHDDLNLPPDHTDISPVERNAVKSGYGSVFGFNLASKPKNSVAITEASSLDRSQSVSSTASTFSIDSTKTVSRVPAASQRSVAFSPPLLLTAAEIPVSSSPSMLQTPLFPPQTLEQSPESLDVYHTLQYLRSSVPPAELRSRTSSTASSTDLSNMSAILGSHAPLPPSQSIALSTPPMDHNTQKLPKGARGVPAAVVIPLFPSESDVLFKSKSPELSRIPPYPAPASAFTNRQTSREEPSSNVRPRSPSITPSPPGTSSGKRYASSLTPNLSPSSPFGLPIDTYLSHGSTQVNLKQLLSKPAPPGNSSASESETNPVPRNSRSMRRIERIEKKNEKQRIEAVTRERAMESDGDMPSTLLVGSRERDRVRIAQWETERQLLRDRNLSIRPATAAATATTASTAVEAKERSSLGSRLVRSASWSRSREREVPEKSDKRPKNVLKRRPSAISNPPEASPSMKEFPYSSFAPSYTGTMLPVTSGPRQTKVSGGLKPPATMPSSSRGSSPIPDDKRRSVIPQSALLKQGLIVDDSASVTSGTSPAQEIMFAYRQQQEREKIRAKDRNERAREKQRERELWQLEEEYKRRRGTVSGTSSQDGAHMLPKIKHTKSATSPDATPPNVPANHSGPSRVAAPSNQSTARTPEPSNEHELADDDERSGPYFTVLGESKRIMAVDGTEIEESHLADFSWSTSNLAEGLSSSIGVGLGQPSSSHPGSEESSPFTQTWSRSASVSVGKPSSKNSSFGVSKSLTRKMSGRLAPSRKDSSLNAPGIGISSSPSMTFDGRTSLQERRAVPRRGSNKGEKQSLRLSMDEIGLLSTASPTLLESSTSRDEAQSVTAVSKSPLSPLASPTHTGGNKRKIWNILKRMSTGGLRDNYRLSSADSSPRSPLPLPPVPALPKEYSKELKGKNDRDVAHKPETNSIPAALQSSGAGSRIPAPSNRPNRSLETPTSTSTKPSTATRSSSPISSSDIGSSKFFPRSQSQRSSTSSLGEQIPPVPGTSQGVQLQQHILPPSELYQLHLNFEQIKDNHSFKHNPSNISSQSMSAENATRSTSNVRMSLKLQTQRLKTTSAAEEWRIVPTPKEEIAAYSLPVPRRRKEMDIPGDNIVRLPVPSSDDTSSSTTAPSLTDASNLSFSSSTHRSSMSQFTMPPSLPSKSPKRAATSSGLGGQFPTPSSPLLFSTASMDGHRGLLDERAKSEAEKSSRRILLKSIGPGVTSDTQPSSRDRQRTTGGFSNSKTSASTSTRASYIPRAESIRPQINSYRTYTLSEKEKAEKWDALLEKSKNAGGTLHLNGSLDRLASDRLQFSTEELEEI</sequence>
<reference evidence="2 3" key="1">
    <citation type="journal article" date="2020" name="ISME J.">
        <title>Uncovering the hidden diversity of litter-decomposition mechanisms in mushroom-forming fungi.</title>
        <authorList>
            <person name="Floudas D."/>
            <person name="Bentzer J."/>
            <person name="Ahren D."/>
            <person name="Johansson T."/>
            <person name="Persson P."/>
            <person name="Tunlid A."/>
        </authorList>
    </citation>
    <scope>NUCLEOTIDE SEQUENCE [LARGE SCALE GENOMIC DNA]</scope>
    <source>
        <strain evidence="2 3">CBS 406.79</strain>
    </source>
</reference>
<feature type="region of interest" description="Disordered" evidence="1">
    <location>
        <begin position="417"/>
        <end position="478"/>
    </location>
</feature>
<feature type="compositionally biased region" description="Basic and acidic residues" evidence="1">
    <location>
        <begin position="1102"/>
        <end position="1120"/>
    </location>
</feature>
<feature type="compositionally biased region" description="Basic and acidic residues" evidence="1">
    <location>
        <begin position="167"/>
        <end position="179"/>
    </location>
</feature>
<feature type="compositionally biased region" description="Low complexity" evidence="1">
    <location>
        <begin position="1315"/>
        <end position="1347"/>
    </location>
</feature>
<feature type="compositionally biased region" description="Basic and acidic residues" evidence="1">
    <location>
        <begin position="753"/>
        <end position="785"/>
    </location>
</feature>
<feature type="region of interest" description="Disordered" evidence="1">
    <location>
        <begin position="1302"/>
        <end position="1385"/>
    </location>
</feature>
<feature type="region of interest" description="Disordered" evidence="1">
    <location>
        <begin position="594"/>
        <end position="664"/>
    </location>
</feature>
<comment type="caution">
    <text evidence="2">The sequence shown here is derived from an EMBL/GenBank/DDBJ whole genome shotgun (WGS) entry which is preliminary data.</text>
</comment>
<feature type="compositionally biased region" description="Polar residues" evidence="1">
    <location>
        <begin position="923"/>
        <end position="933"/>
    </location>
</feature>
<feature type="compositionally biased region" description="Polar residues" evidence="1">
    <location>
        <begin position="1236"/>
        <end position="1258"/>
    </location>
</feature>
<feature type="compositionally biased region" description="Polar residues" evidence="1">
    <location>
        <begin position="975"/>
        <end position="988"/>
    </location>
</feature>
<feature type="region of interest" description="Disordered" evidence="1">
    <location>
        <begin position="1076"/>
        <end position="1207"/>
    </location>
</feature>
<feature type="compositionally biased region" description="Basic and acidic residues" evidence="1">
    <location>
        <begin position="1397"/>
        <end position="1406"/>
    </location>
</feature>
<name>A0A8H5MFA2_9AGAR</name>
<evidence type="ECO:0000313" key="3">
    <source>
        <dbReference type="Proteomes" id="UP000518752"/>
    </source>
</evidence>
<feature type="compositionally biased region" description="Polar residues" evidence="1">
    <location>
        <begin position="1036"/>
        <end position="1056"/>
    </location>
</feature>
<feature type="region of interest" description="Disordered" evidence="1">
    <location>
        <begin position="906"/>
        <end position="1010"/>
    </location>
</feature>
<feature type="region of interest" description="Disordered" evidence="1">
    <location>
        <begin position="677"/>
        <end position="720"/>
    </location>
</feature>
<feature type="compositionally biased region" description="Low complexity" evidence="1">
    <location>
        <begin position="594"/>
        <end position="605"/>
    </location>
</feature>
<keyword evidence="3" id="KW-1185">Reference proteome</keyword>
<dbReference type="OrthoDB" id="3364707at2759"/>
<feature type="region of interest" description="Disordered" evidence="1">
    <location>
        <begin position="500"/>
        <end position="563"/>
    </location>
</feature>
<feature type="compositionally biased region" description="Pro residues" evidence="1">
    <location>
        <begin position="1089"/>
        <end position="1098"/>
    </location>
</feature>
<proteinExistence type="predicted"/>
<feature type="compositionally biased region" description="Low complexity" evidence="1">
    <location>
        <begin position="910"/>
        <end position="922"/>
    </location>
</feature>
<feature type="compositionally biased region" description="Low complexity" evidence="1">
    <location>
        <begin position="1437"/>
        <end position="1450"/>
    </location>
</feature>
<dbReference type="EMBL" id="JAACJN010000008">
    <property type="protein sequence ID" value="KAF5391837.1"/>
    <property type="molecule type" value="Genomic_DNA"/>
</dbReference>
<evidence type="ECO:0000313" key="2">
    <source>
        <dbReference type="EMBL" id="KAF5391837.1"/>
    </source>
</evidence>
<feature type="compositionally biased region" description="Basic and acidic residues" evidence="1">
    <location>
        <begin position="626"/>
        <end position="640"/>
    </location>
</feature>
<feature type="region of interest" description="Disordered" evidence="1">
    <location>
        <begin position="360"/>
        <end position="391"/>
    </location>
</feature>
<feature type="region of interest" description="Disordered" evidence="1">
    <location>
        <begin position="119"/>
        <end position="185"/>
    </location>
</feature>
<accession>A0A8H5MFA2</accession>
<feature type="region of interest" description="Disordered" evidence="1">
    <location>
        <begin position="1024"/>
        <end position="1062"/>
    </location>
</feature>
<feature type="region of interest" description="Disordered" evidence="1">
    <location>
        <begin position="1"/>
        <end position="81"/>
    </location>
</feature>
<feature type="compositionally biased region" description="Polar residues" evidence="1">
    <location>
        <begin position="39"/>
        <end position="57"/>
    </location>
</feature>
<feature type="compositionally biased region" description="Polar residues" evidence="1">
    <location>
        <begin position="121"/>
        <end position="150"/>
    </location>
</feature>
<feature type="region of interest" description="Disordered" evidence="1">
    <location>
        <begin position="1232"/>
        <end position="1258"/>
    </location>
</feature>
<feature type="compositionally biased region" description="Polar residues" evidence="1">
    <location>
        <begin position="1374"/>
        <end position="1385"/>
    </location>
</feature>
<feature type="compositionally biased region" description="Low complexity" evidence="1">
    <location>
        <begin position="1079"/>
        <end position="1088"/>
    </location>
</feature>
<feature type="compositionally biased region" description="Polar residues" evidence="1">
    <location>
        <begin position="1"/>
        <end position="15"/>
    </location>
</feature>
<feature type="region of interest" description="Disordered" evidence="1">
    <location>
        <begin position="753"/>
        <end position="864"/>
    </location>
</feature>
<feature type="compositionally biased region" description="Polar residues" evidence="1">
    <location>
        <begin position="508"/>
        <end position="524"/>
    </location>
</feature>
<protein>
    <submittedName>
        <fullName evidence="2">Uncharacterized protein</fullName>
    </submittedName>
</protein>
<feature type="compositionally biased region" description="Low complexity" evidence="1">
    <location>
        <begin position="1150"/>
        <end position="1191"/>
    </location>
</feature>
<feature type="compositionally biased region" description="Low complexity" evidence="1">
    <location>
        <begin position="447"/>
        <end position="478"/>
    </location>
</feature>